<comment type="similarity">
    <text evidence="1">Belongs to the AfsR/DnrI/RedD regulatory family.</text>
</comment>
<evidence type="ECO:0000256" key="4">
    <source>
        <dbReference type="ARBA" id="ARBA00023163"/>
    </source>
</evidence>
<dbReference type="PANTHER" id="PTHR35807">
    <property type="entry name" value="TRANSCRIPTIONAL REGULATOR REDD-RELATED"/>
    <property type="match status" value="1"/>
</dbReference>
<feature type="domain" description="OmpR/PhoB-type" evidence="7">
    <location>
        <begin position="1"/>
        <end position="91"/>
    </location>
</feature>
<organism evidence="8 9">
    <name type="scientific">Microtetraspora malaysiensis</name>
    <dbReference type="NCBI Taxonomy" id="161358"/>
    <lineage>
        <taxon>Bacteria</taxon>
        <taxon>Bacillati</taxon>
        <taxon>Actinomycetota</taxon>
        <taxon>Actinomycetes</taxon>
        <taxon>Streptosporangiales</taxon>
        <taxon>Streptosporangiaceae</taxon>
        <taxon>Microtetraspora</taxon>
    </lineage>
</organism>
<dbReference type="Pfam" id="PF00486">
    <property type="entry name" value="Trans_reg_C"/>
    <property type="match status" value="1"/>
</dbReference>
<evidence type="ECO:0000256" key="3">
    <source>
        <dbReference type="ARBA" id="ARBA00023125"/>
    </source>
</evidence>
<evidence type="ECO:0000256" key="1">
    <source>
        <dbReference type="ARBA" id="ARBA00005820"/>
    </source>
</evidence>
<dbReference type="SMART" id="SM01043">
    <property type="entry name" value="BTAD"/>
    <property type="match status" value="1"/>
</dbReference>
<dbReference type="CDD" id="cd15831">
    <property type="entry name" value="BTAD"/>
    <property type="match status" value="1"/>
</dbReference>
<dbReference type="Gene3D" id="1.10.10.10">
    <property type="entry name" value="Winged helix-like DNA-binding domain superfamily/Winged helix DNA-binding domain"/>
    <property type="match status" value="1"/>
</dbReference>
<dbReference type="SUPFAM" id="SSF52540">
    <property type="entry name" value="P-loop containing nucleoside triphosphate hydrolases"/>
    <property type="match status" value="1"/>
</dbReference>
<dbReference type="SMART" id="SM00862">
    <property type="entry name" value="Trans_reg_C"/>
    <property type="match status" value="1"/>
</dbReference>
<dbReference type="Gene3D" id="3.40.50.300">
    <property type="entry name" value="P-loop containing nucleotide triphosphate hydrolases"/>
    <property type="match status" value="1"/>
</dbReference>
<keyword evidence="9" id="KW-1185">Reference proteome</keyword>
<evidence type="ECO:0000313" key="8">
    <source>
        <dbReference type="EMBL" id="MFF3672051.1"/>
    </source>
</evidence>
<dbReference type="SUPFAM" id="SSF48452">
    <property type="entry name" value="TPR-like"/>
    <property type="match status" value="1"/>
</dbReference>
<dbReference type="EMBL" id="JBIASD010000063">
    <property type="protein sequence ID" value="MFF3672051.1"/>
    <property type="molecule type" value="Genomic_DNA"/>
</dbReference>
<protein>
    <submittedName>
        <fullName evidence="8">BTAD domain-containing putative transcriptional regulator</fullName>
    </submittedName>
</protein>
<evidence type="ECO:0000256" key="5">
    <source>
        <dbReference type="PROSITE-ProRule" id="PRU01091"/>
    </source>
</evidence>
<feature type="DNA-binding region" description="OmpR/PhoB-type" evidence="5">
    <location>
        <begin position="1"/>
        <end position="91"/>
    </location>
</feature>
<dbReference type="Pfam" id="PF03704">
    <property type="entry name" value="BTAD"/>
    <property type="match status" value="1"/>
</dbReference>
<sequence length="636" mass="68327">MLGPLVVKAATGRELCLKRPKHRQLLAALLLRPNTTVASGLLIDYLWGERAPKSARGNLKTYIWQLRGMIAALDHRGARIETAGNGYQITVRPDELDTLFFHRLSRQGGEALRRGDIAAAEAAFSQALDLWRGEVLQGLTLSEPLNAWAGILAEDRLRVMEDLMEVRIALGRHSETIGPLRRALHENPLRERLWAQLMLALYRDGRTSDALLAYQDLRLHLIAEIGTEPGPAVRHLHQRILAADPGLDAGRDRRPAALAPAGEDPPGRAATSAPFPADAPAQLPSDAGPFIGRGGELARLGALLSAPGAGRGLVVAIDGPCGAGKSRLAVHAAHAVASAYPDGQLYADLHGTTPGLAPLTPDEVLARFLRSLNVPETGCHLDEAAALFRTHTAGRRMLIVLDNAVDASQVRPLLPGGSTSAVLVTSRSRLTTLDATMRLHLDRLSEREATDLLAACAGHERVRAEPQAAARTVELCDRLPLAVRVAGARLADNPHWPVARLAARLADADTRLDELSHGDLSVRESLAAGHELDHHPEAGELFTLLGRLDIAEVTASLVAALADRHADDVQASLDTLVRARLLESSAPDRYRMHELIRLFARAHAVRPEGGWECAGRAAHCYLLGVGAPLLLNLIGA</sequence>
<evidence type="ECO:0000256" key="6">
    <source>
        <dbReference type="SAM" id="MobiDB-lite"/>
    </source>
</evidence>
<dbReference type="InterPro" id="IPR005158">
    <property type="entry name" value="BTAD"/>
</dbReference>
<dbReference type="Gene3D" id="1.25.40.10">
    <property type="entry name" value="Tetratricopeptide repeat domain"/>
    <property type="match status" value="1"/>
</dbReference>
<name>A0ABW6T478_9ACTN</name>
<comment type="caution">
    <text evidence="8">The sequence shown here is derived from an EMBL/GenBank/DDBJ whole genome shotgun (WGS) entry which is preliminary data.</text>
</comment>
<dbReference type="InterPro" id="IPR027417">
    <property type="entry name" value="P-loop_NTPase"/>
</dbReference>
<evidence type="ECO:0000259" key="7">
    <source>
        <dbReference type="PROSITE" id="PS51755"/>
    </source>
</evidence>
<keyword evidence="4" id="KW-0804">Transcription</keyword>
<dbReference type="SUPFAM" id="SSF46894">
    <property type="entry name" value="C-terminal effector domain of the bipartite response regulators"/>
    <property type="match status" value="1"/>
</dbReference>
<feature type="region of interest" description="Disordered" evidence="6">
    <location>
        <begin position="244"/>
        <end position="280"/>
    </location>
</feature>
<dbReference type="InterPro" id="IPR042197">
    <property type="entry name" value="Apaf_helical"/>
</dbReference>
<gene>
    <name evidence="8" type="ORF">ACFYXI_41390</name>
</gene>
<keyword evidence="2" id="KW-0805">Transcription regulation</keyword>
<dbReference type="Gene3D" id="1.10.8.430">
    <property type="entry name" value="Helical domain of apoptotic protease-activating factors"/>
    <property type="match status" value="1"/>
</dbReference>
<accession>A0ABW6T478</accession>
<proteinExistence type="inferred from homology"/>
<evidence type="ECO:0000313" key="9">
    <source>
        <dbReference type="Proteomes" id="UP001602013"/>
    </source>
</evidence>
<dbReference type="PRINTS" id="PR00364">
    <property type="entry name" value="DISEASERSIST"/>
</dbReference>
<dbReference type="Proteomes" id="UP001602013">
    <property type="component" value="Unassembled WGS sequence"/>
</dbReference>
<reference evidence="8 9" key="1">
    <citation type="submission" date="2024-10" db="EMBL/GenBank/DDBJ databases">
        <title>The Natural Products Discovery Center: Release of the First 8490 Sequenced Strains for Exploring Actinobacteria Biosynthetic Diversity.</title>
        <authorList>
            <person name="Kalkreuter E."/>
            <person name="Kautsar S.A."/>
            <person name="Yang D."/>
            <person name="Bader C.D."/>
            <person name="Teijaro C.N."/>
            <person name="Fluegel L."/>
            <person name="Davis C.M."/>
            <person name="Simpson J.R."/>
            <person name="Lauterbach L."/>
            <person name="Steele A.D."/>
            <person name="Gui C."/>
            <person name="Meng S."/>
            <person name="Li G."/>
            <person name="Viehrig K."/>
            <person name="Ye F."/>
            <person name="Su P."/>
            <person name="Kiefer A.F."/>
            <person name="Nichols A."/>
            <person name="Cepeda A.J."/>
            <person name="Yan W."/>
            <person name="Fan B."/>
            <person name="Jiang Y."/>
            <person name="Adhikari A."/>
            <person name="Zheng C.-J."/>
            <person name="Schuster L."/>
            <person name="Cowan T.M."/>
            <person name="Smanski M.J."/>
            <person name="Chevrette M.G."/>
            <person name="De Carvalho L.P.S."/>
            <person name="Shen B."/>
        </authorList>
    </citation>
    <scope>NUCLEOTIDE SEQUENCE [LARGE SCALE GENOMIC DNA]</scope>
    <source>
        <strain evidence="8 9">NPDC002173</strain>
    </source>
</reference>
<keyword evidence="3 5" id="KW-0238">DNA-binding</keyword>
<dbReference type="InterPro" id="IPR011990">
    <property type="entry name" value="TPR-like_helical_dom_sf"/>
</dbReference>
<dbReference type="InterPro" id="IPR001867">
    <property type="entry name" value="OmpR/PhoB-type_DNA-bd"/>
</dbReference>
<dbReference type="PANTHER" id="PTHR35807:SF1">
    <property type="entry name" value="TRANSCRIPTIONAL REGULATOR REDD"/>
    <property type="match status" value="1"/>
</dbReference>
<dbReference type="InterPro" id="IPR051677">
    <property type="entry name" value="AfsR-DnrI-RedD_regulator"/>
</dbReference>
<dbReference type="RefSeq" id="WP_387418203.1">
    <property type="nucleotide sequence ID" value="NZ_JBIASD010000063.1"/>
</dbReference>
<evidence type="ECO:0000256" key="2">
    <source>
        <dbReference type="ARBA" id="ARBA00023015"/>
    </source>
</evidence>
<dbReference type="InterPro" id="IPR036388">
    <property type="entry name" value="WH-like_DNA-bd_sf"/>
</dbReference>
<dbReference type="PROSITE" id="PS51755">
    <property type="entry name" value="OMPR_PHOB"/>
    <property type="match status" value="1"/>
</dbReference>
<dbReference type="InterPro" id="IPR016032">
    <property type="entry name" value="Sig_transdc_resp-reg_C-effctor"/>
</dbReference>